<dbReference type="Proteomes" id="UP000504844">
    <property type="component" value="Chromosome"/>
</dbReference>
<dbReference type="GO" id="GO:0015697">
    <property type="term" value="P:quaternary ammonium group transport"/>
    <property type="evidence" value="ECO:0007669"/>
    <property type="project" value="UniProtKB-ARBA"/>
</dbReference>
<dbReference type="RefSeq" id="WP_173533287.1">
    <property type="nucleotide sequence ID" value="NZ_CP054143.1"/>
</dbReference>
<evidence type="ECO:0000313" key="10">
    <source>
        <dbReference type="Proteomes" id="UP000504844"/>
    </source>
</evidence>
<dbReference type="NCBIfam" id="TIGR03265">
    <property type="entry name" value="PhnT2"/>
    <property type="match status" value="1"/>
</dbReference>
<dbReference type="Gene3D" id="2.40.50.100">
    <property type="match status" value="1"/>
</dbReference>
<dbReference type="GO" id="GO:0016887">
    <property type="term" value="F:ATP hydrolysis activity"/>
    <property type="evidence" value="ECO:0007669"/>
    <property type="project" value="InterPro"/>
</dbReference>
<keyword evidence="1" id="KW-0813">Transport</keyword>
<dbReference type="InterPro" id="IPR027417">
    <property type="entry name" value="P-loop_NTPase"/>
</dbReference>
<reference evidence="9 10" key="1">
    <citation type="submission" date="2020-05" db="EMBL/GenBank/DDBJ databases">
        <title>Complete genome sequence of Deefgea sp. D17.</title>
        <authorList>
            <person name="Bae J.-W."/>
            <person name="Han J.E."/>
        </authorList>
    </citation>
    <scope>NUCLEOTIDE SEQUENCE [LARGE SCALE GENOMIC DNA]</scope>
    <source>
        <strain evidence="9 10">D17</strain>
    </source>
</reference>
<accession>A0A6M8SNL5</accession>
<dbReference type="GO" id="GO:0005524">
    <property type="term" value="F:ATP binding"/>
    <property type="evidence" value="ECO:0007669"/>
    <property type="project" value="UniProtKB-KW"/>
</dbReference>
<dbReference type="SUPFAM" id="SSF50331">
    <property type="entry name" value="MOP-like"/>
    <property type="match status" value="1"/>
</dbReference>
<feature type="domain" description="ABC transporter" evidence="8">
    <location>
        <begin position="14"/>
        <end position="241"/>
    </location>
</feature>
<keyword evidence="10" id="KW-1185">Reference proteome</keyword>
<dbReference type="InterPro" id="IPR003439">
    <property type="entry name" value="ABC_transporter-like_ATP-bd"/>
</dbReference>
<evidence type="ECO:0000259" key="8">
    <source>
        <dbReference type="PROSITE" id="PS50893"/>
    </source>
</evidence>
<dbReference type="SUPFAM" id="SSF52540">
    <property type="entry name" value="P-loop containing nucleoside triphosphate hydrolases"/>
    <property type="match status" value="1"/>
</dbReference>
<evidence type="ECO:0000256" key="5">
    <source>
        <dbReference type="ARBA" id="ARBA00022840"/>
    </source>
</evidence>
<keyword evidence="3" id="KW-0997">Cell inner membrane</keyword>
<dbReference type="InterPro" id="IPR017666">
    <property type="entry name" value="AminoethylPonate_ABC_PhnT2"/>
</dbReference>
<keyword evidence="2" id="KW-1003">Cell membrane</keyword>
<dbReference type="EMBL" id="CP054143">
    <property type="protein sequence ID" value="QKJ66783.1"/>
    <property type="molecule type" value="Genomic_DNA"/>
</dbReference>
<dbReference type="PROSITE" id="PS00211">
    <property type="entry name" value="ABC_TRANSPORTER_1"/>
    <property type="match status" value="1"/>
</dbReference>
<evidence type="ECO:0000313" key="9">
    <source>
        <dbReference type="EMBL" id="QKJ66783.1"/>
    </source>
</evidence>
<keyword evidence="7" id="KW-0472">Membrane</keyword>
<protein>
    <submittedName>
        <fullName evidence="9">Putative 2-aminoethylphosphonate ABC transporter ATP-binding protein</fullName>
    </submittedName>
</protein>
<dbReference type="KEGG" id="dee:HQN60_08760"/>
<dbReference type="PANTHER" id="PTHR42781:SF5">
    <property type="entry name" value="PUTRESCINE TRANSPORT ATP-BINDING PROTEIN POTG"/>
    <property type="match status" value="1"/>
</dbReference>
<dbReference type="PROSITE" id="PS50893">
    <property type="entry name" value="ABC_TRANSPORTER_2"/>
    <property type="match status" value="1"/>
</dbReference>
<dbReference type="Pfam" id="PF00005">
    <property type="entry name" value="ABC_tran"/>
    <property type="match status" value="1"/>
</dbReference>
<evidence type="ECO:0000256" key="7">
    <source>
        <dbReference type="ARBA" id="ARBA00023136"/>
    </source>
</evidence>
<dbReference type="InterPro" id="IPR017871">
    <property type="entry name" value="ABC_transporter-like_CS"/>
</dbReference>
<gene>
    <name evidence="9" type="ORF">HQN60_08760</name>
</gene>
<evidence type="ECO:0000256" key="2">
    <source>
        <dbReference type="ARBA" id="ARBA00022475"/>
    </source>
</evidence>
<evidence type="ECO:0000256" key="3">
    <source>
        <dbReference type="ARBA" id="ARBA00022519"/>
    </source>
</evidence>
<dbReference type="FunFam" id="3.40.50.300:FF:000425">
    <property type="entry name" value="Probable ABC transporter, ATP-binding subunit"/>
    <property type="match status" value="1"/>
</dbReference>
<sequence>MNRAPAIASQHAELTIHGVSKNFGAFSALRDISLAVKKGEFVCLLGPSGCGKTTLLRIIAGLESCDRGLIAQAGRDITHAAPNQRDYGIVFQSYALFPNLTIARNIAYGLKGRAQDQQRRVSELLDLIGLSALAEQYPSQISGGQQQRVALARALATSPNLLLLDEPLSALDAQVRAHLRGEIKALQQQLGITTIMVTHDQEEALTMADRIVVMNHGVIEQIGTPAEIYQHPASRFVASFVGHCNWLHTQAVSSQQVQLGRHTLATHHANALVQGQHYDVFIRPEDIELLPQWRNDPQVGLGKLRQLELLGSVYRLRLLVTEWDGIELEVIISHREMAQLRLAEQQLIPIYLPADKLRCFLPEVSA</sequence>
<evidence type="ECO:0000256" key="6">
    <source>
        <dbReference type="ARBA" id="ARBA00022967"/>
    </source>
</evidence>
<dbReference type="AlphaFoldDB" id="A0A6M8SNL5"/>
<dbReference type="InterPro" id="IPR003593">
    <property type="entry name" value="AAA+_ATPase"/>
</dbReference>
<evidence type="ECO:0000256" key="4">
    <source>
        <dbReference type="ARBA" id="ARBA00022741"/>
    </source>
</evidence>
<dbReference type="SMART" id="SM00382">
    <property type="entry name" value="AAA"/>
    <property type="match status" value="1"/>
</dbReference>
<proteinExistence type="predicted"/>
<evidence type="ECO:0000256" key="1">
    <source>
        <dbReference type="ARBA" id="ARBA00022448"/>
    </source>
</evidence>
<dbReference type="Gene3D" id="3.40.50.300">
    <property type="entry name" value="P-loop containing nucleotide triphosphate hydrolases"/>
    <property type="match status" value="1"/>
</dbReference>
<keyword evidence="4" id="KW-0547">Nucleotide-binding</keyword>
<name>A0A6M8SNL5_9NEIS</name>
<dbReference type="PANTHER" id="PTHR42781">
    <property type="entry name" value="SPERMIDINE/PUTRESCINE IMPORT ATP-BINDING PROTEIN POTA"/>
    <property type="match status" value="1"/>
</dbReference>
<organism evidence="9 10">
    <name type="scientific">Deefgea piscis</name>
    <dbReference type="NCBI Taxonomy" id="2739061"/>
    <lineage>
        <taxon>Bacteria</taxon>
        <taxon>Pseudomonadati</taxon>
        <taxon>Pseudomonadota</taxon>
        <taxon>Betaproteobacteria</taxon>
        <taxon>Neisseriales</taxon>
        <taxon>Chitinibacteraceae</taxon>
        <taxon>Deefgea</taxon>
    </lineage>
</organism>
<dbReference type="InterPro" id="IPR008995">
    <property type="entry name" value="Mo/tungstate-bd_C_term_dom"/>
</dbReference>
<keyword evidence="6" id="KW-1278">Translocase</keyword>
<keyword evidence="5 9" id="KW-0067">ATP-binding</keyword>
<dbReference type="InterPro" id="IPR050093">
    <property type="entry name" value="ABC_SmlMolc_Importer"/>
</dbReference>